<evidence type="ECO:0000313" key="2">
    <source>
        <dbReference type="Ensembl" id="ENSSBOP00000024804.1"/>
    </source>
</evidence>
<dbReference type="PANTHER" id="PTHR32157">
    <property type="entry name" value="GENE 6268-RELATED"/>
    <property type="match status" value="1"/>
</dbReference>
<evidence type="ECO:0000256" key="1">
    <source>
        <dbReference type="SAM" id="MobiDB-lite"/>
    </source>
</evidence>
<keyword evidence="3" id="KW-1185">Reference proteome</keyword>
<feature type="region of interest" description="Disordered" evidence="1">
    <location>
        <begin position="1"/>
        <end position="61"/>
    </location>
</feature>
<gene>
    <name evidence="2" type="primary">CT47C1</name>
</gene>
<accession>A0A2K6TYS7</accession>
<dbReference type="Ensembl" id="ENSSBOT00000041666.1">
    <property type="protein sequence ID" value="ENSSBOP00000024804.1"/>
    <property type="gene ID" value="ENSSBOG00000028868.1"/>
</dbReference>
<dbReference type="PANTHER" id="PTHR32157:SF0">
    <property type="entry name" value="CANCER_TESTIS ANTIGEN FAMILY 47 MEMBER C1"/>
    <property type="match status" value="1"/>
</dbReference>
<dbReference type="OMA" id="IRIVVEM"/>
<dbReference type="GeneTree" id="ENSGT00390000002253"/>
<feature type="compositionally biased region" description="Basic and acidic residues" evidence="1">
    <location>
        <begin position="288"/>
        <end position="307"/>
    </location>
</feature>
<evidence type="ECO:0000313" key="3">
    <source>
        <dbReference type="Proteomes" id="UP000233220"/>
    </source>
</evidence>
<dbReference type="Pfam" id="PF15623">
    <property type="entry name" value="CT47"/>
    <property type="match status" value="2"/>
</dbReference>
<reference evidence="2" key="2">
    <citation type="submission" date="2025-09" db="UniProtKB">
        <authorList>
            <consortium name="Ensembl"/>
        </authorList>
    </citation>
    <scope>IDENTIFICATION</scope>
</reference>
<feature type="compositionally biased region" description="Gly residues" evidence="1">
    <location>
        <begin position="23"/>
        <end position="40"/>
    </location>
</feature>
<protein>
    <submittedName>
        <fullName evidence="2">Cancer/testis antigen family 47 member C1</fullName>
    </submittedName>
</protein>
<reference evidence="2" key="1">
    <citation type="submission" date="2025-08" db="UniProtKB">
        <authorList>
            <consortium name="Ensembl"/>
        </authorList>
    </citation>
    <scope>IDENTIFICATION</scope>
</reference>
<feature type="region of interest" description="Disordered" evidence="1">
    <location>
        <begin position="189"/>
        <end position="307"/>
    </location>
</feature>
<proteinExistence type="predicted"/>
<sequence>MSATGDPDLTQGDQEAPVSQEGVQGGDSGPNTGDGEGGDSGPNTEAAGDAGPMGGLREEEGEQVADMAAALGSWSVEEESYFGLVEVEVEGEEDEEEEEEEDNFHLAAGARRYPIGGFRVEFLDMVHNLLHRIYHNDHILIGIRGGRLMEGPCPVMPSSDEPPLLVSERLGAGAGAPEGDDLGLIEEAELVPEPEVPADPAETAREPAEEPAEEAEEEKPAGEEPAEEAQPVVEEPATEEKLKVAAEEEPSAQEPAAEEPASKETVAPEEVTKYQYEKWDEEVQGAAGEEKKEQQKEDAQDKRKSSK</sequence>
<organism evidence="2 3">
    <name type="scientific">Saimiri boliviensis boliviensis</name>
    <name type="common">Bolivian squirrel monkey</name>
    <dbReference type="NCBI Taxonomy" id="39432"/>
    <lineage>
        <taxon>Eukaryota</taxon>
        <taxon>Metazoa</taxon>
        <taxon>Chordata</taxon>
        <taxon>Craniata</taxon>
        <taxon>Vertebrata</taxon>
        <taxon>Euteleostomi</taxon>
        <taxon>Mammalia</taxon>
        <taxon>Eutheria</taxon>
        <taxon>Euarchontoglires</taxon>
        <taxon>Primates</taxon>
        <taxon>Haplorrhini</taxon>
        <taxon>Platyrrhini</taxon>
        <taxon>Cebidae</taxon>
        <taxon>Saimiriinae</taxon>
        <taxon>Saimiri</taxon>
    </lineage>
</organism>
<name>A0A2K6TYS7_SAIBB</name>
<dbReference type="Proteomes" id="UP000233220">
    <property type="component" value="Unplaced"/>
</dbReference>
<dbReference type="InterPro" id="IPR028930">
    <property type="entry name" value="CT47"/>
</dbReference>
<dbReference type="AlphaFoldDB" id="A0A2K6TYS7"/>